<name>A0AAV6TYV2_9ARAC</name>
<proteinExistence type="predicted"/>
<comment type="caution">
    <text evidence="7">The sequence shown here is derived from an EMBL/GenBank/DDBJ whole genome shotgun (WGS) entry which is preliminary data.</text>
</comment>
<keyword evidence="8" id="KW-1185">Reference proteome</keyword>
<dbReference type="Gene3D" id="4.10.410.10">
    <property type="entry name" value="Pancreatic trypsin inhibitor Kunitz domain"/>
    <property type="match status" value="1"/>
</dbReference>
<evidence type="ECO:0000256" key="1">
    <source>
        <dbReference type="ARBA" id="ARBA00022690"/>
    </source>
</evidence>
<dbReference type="AlphaFoldDB" id="A0AAV6TYV2"/>
<evidence type="ECO:0000256" key="5">
    <source>
        <dbReference type="SAM" id="MobiDB-lite"/>
    </source>
</evidence>
<dbReference type="GO" id="GO:0005615">
    <property type="term" value="C:extracellular space"/>
    <property type="evidence" value="ECO:0007669"/>
    <property type="project" value="TreeGrafter"/>
</dbReference>
<evidence type="ECO:0000313" key="8">
    <source>
        <dbReference type="Proteomes" id="UP000827092"/>
    </source>
</evidence>
<evidence type="ECO:0000256" key="4">
    <source>
        <dbReference type="ARBA" id="ARBA00023157"/>
    </source>
</evidence>
<keyword evidence="4" id="KW-1015">Disulfide bond</keyword>
<reference evidence="7 8" key="1">
    <citation type="journal article" date="2022" name="Nat. Ecol. Evol.">
        <title>A masculinizing supergene underlies an exaggerated male reproductive morph in a spider.</title>
        <authorList>
            <person name="Hendrickx F."/>
            <person name="De Corte Z."/>
            <person name="Sonet G."/>
            <person name="Van Belleghem S.M."/>
            <person name="Kostlbacher S."/>
            <person name="Vangestel C."/>
        </authorList>
    </citation>
    <scope>NUCLEOTIDE SEQUENCE [LARGE SCALE GENOMIC DNA]</scope>
    <source>
        <strain evidence="7">W744_W776</strain>
    </source>
</reference>
<dbReference type="InterPro" id="IPR020901">
    <property type="entry name" value="Prtase_inh_Kunz-CS"/>
</dbReference>
<dbReference type="Proteomes" id="UP000827092">
    <property type="component" value="Unassembled WGS sequence"/>
</dbReference>
<feature type="non-terminal residue" evidence="7">
    <location>
        <position position="1"/>
    </location>
</feature>
<protein>
    <recommendedName>
        <fullName evidence="6">BPTI/Kunitz inhibitor domain-containing protein</fullName>
    </recommendedName>
</protein>
<dbReference type="InterPro" id="IPR036880">
    <property type="entry name" value="Kunitz_BPTI_sf"/>
</dbReference>
<dbReference type="SUPFAM" id="SSF57362">
    <property type="entry name" value="BPTI-like"/>
    <property type="match status" value="1"/>
</dbReference>
<dbReference type="PANTHER" id="PTHR10083">
    <property type="entry name" value="KUNITZ-TYPE PROTEASE INHIBITOR-RELATED"/>
    <property type="match status" value="1"/>
</dbReference>
<dbReference type="InterPro" id="IPR050098">
    <property type="entry name" value="TFPI/VKTCI-like"/>
</dbReference>
<dbReference type="PANTHER" id="PTHR10083:SF374">
    <property type="entry name" value="BPTI_KUNITZ INHIBITOR DOMAIN-CONTAINING PROTEIN"/>
    <property type="match status" value="1"/>
</dbReference>
<evidence type="ECO:0000313" key="7">
    <source>
        <dbReference type="EMBL" id="KAG8176480.1"/>
    </source>
</evidence>
<evidence type="ECO:0000259" key="6">
    <source>
        <dbReference type="PROSITE" id="PS50279"/>
    </source>
</evidence>
<keyword evidence="1" id="KW-0646">Protease inhibitor</keyword>
<dbReference type="SMART" id="SM00131">
    <property type="entry name" value="KU"/>
    <property type="match status" value="1"/>
</dbReference>
<dbReference type="PROSITE" id="PS00280">
    <property type="entry name" value="BPTI_KUNITZ_1"/>
    <property type="match status" value="1"/>
</dbReference>
<feature type="compositionally biased region" description="Pro residues" evidence="5">
    <location>
        <begin position="436"/>
        <end position="448"/>
    </location>
</feature>
<evidence type="ECO:0000256" key="3">
    <source>
        <dbReference type="ARBA" id="ARBA00022900"/>
    </source>
</evidence>
<dbReference type="Pfam" id="PF00014">
    <property type="entry name" value="Kunitz_BPTI"/>
    <property type="match status" value="1"/>
</dbReference>
<gene>
    <name evidence="7" type="ORF">JTE90_007150</name>
</gene>
<dbReference type="PRINTS" id="PR00759">
    <property type="entry name" value="BASICPTASE"/>
</dbReference>
<accession>A0AAV6TYV2</accession>
<sequence>DPPPYSRNVTVTRGKTSERRQNDHYFSDKATIMCNYEVVAGLYDVSPQKTSMEFWVDLKLYVPISCQFSAFDNSPSYGILMSLREPNIANPIQLAQDFAFFPLPEGKLQLPTCSLPPHISPPFPTAPHHVVQYVPPALHGYKMEVKCNNDTCGTCDFVRPQNGLNIPCDMRFAAVVEILETSAEVNVAPSLDIQHYFSYENHIQGVILNVKSNVEKSSYGKSPANDYPSGNVKCRYAKVRVVEDLSPYSLYPPKDKEITLIIPWNCKCHLFDVYSGYAVLMTKFSIIPNLVVPITKDLSKVSCLPIGSVKIEACPKMASENYVFNTPNEQNVANHQMSYSFSYSQNPEPHSHVPSHPNTYPPNNRVPYISPPVSLSTTNAPYVPEPPEHHNAHVNHVPVPVSHVMQPDQHVPFTPPPMQHSSSGSIPAVKDSYAPEPVPEMYPLPPNPESYSPQPVPASQEPQPAPGPYAPPSAKDSYAPAPELYPQPVVKDPYPPAPAQETYVQQPTPQPYAPPSAADPYAFPPVVPDKIHTHSSVYEQDSYVSQVKNFSMASMNVYPVPEQHFACSDYNKAILDDCPVCEEIRCIKPEVYCNSKFTVVARPTGVYRDEYAQAAGNIITLYDISSQKPAQRAVKNIFYKIPKQCSCPILEENRFVVVVIEDAMFPHTPPVVDLDAGDYVYSTFSGKVTLPSCTSDSPRSGAGPEEIVLPPVQDSDMPDYPETSACPNLDYSCPMCPGIVDDDELKNLVCSSDNVIMVSLDDDSKNGSSRTWWNKENVIVTQHIGQNYSIGIEIEPRKFESRCNLPEEAGDCDSFATRFHFDVNEELCYAFEYSGCNGNANNFKSEKECEDTCTKNYNCTRGNLRIHKGIRGISKDQYETFQYALPEHCDCPQLTNGKMGYLLFNSSSSELSFPSQLNENYKLFHLSESQLNMEIICERDTAETKHVEHYAESSTVENDVENNTIPSTTKKPKKWLFG</sequence>
<feature type="region of interest" description="Disordered" evidence="5">
    <location>
        <begin position="406"/>
        <end position="516"/>
    </location>
</feature>
<keyword evidence="3" id="KW-0722">Serine protease inhibitor</keyword>
<dbReference type="InterPro" id="IPR002223">
    <property type="entry name" value="Kunitz_BPTI"/>
</dbReference>
<feature type="domain" description="BPTI/Kunitz inhibitor" evidence="6">
    <location>
        <begin position="803"/>
        <end position="853"/>
    </location>
</feature>
<dbReference type="PROSITE" id="PS50279">
    <property type="entry name" value="BPTI_KUNITZ_2"/>
    <property type="match status" value="1"/>
</dbReference>
<organism evidence="7 8">
    <name type="scientific">Oedothorax gibbosus</name>
    <dbReference type="NCBI Taxonomy" id="931172"/>
    <lineage>
        <taxon>Eukaryota</taxon>
        <taxon>Metazoa</taxon>
        <taxon>Ecdysozoa</taxon>
        <taxon>Arthropoda</taxon>
        <taxon>Chelicerata</taxon>
        <taxon>Arachnida</taxon>
        <taxon>Araneae</taxon>
        <taxon>Araneomorphae</taxon>
        <taxon>Entelegynae</taxon>
        <taxon>Araneoidea</taxon>
        <taxon>Linyphiidae</taxon>
        <taxon>Erigoninae</taxon>
        <taxon>Oedothorax</taxon>
    </lineage>
</organism>
<dbReference type="EMBL" id="JAFNEN010000876">
    <property type="protein sequence ID" value="KAG8176480.1"/>
    <property type="molecule type" value="Genomic_DNA"/>
</dbReference>
<evidence type="ECO:0000256" key="2">
    <source>
        <dbReference type="ARBA" id="ARBA00022729"/>
    </source>
</evidence>
<keyword evidence="2" id="KW-0732">Signal</keyword>
<dbReference type="CDD" id="cd00109">
    <property type="entry name" value="Kunitz-type"/>
    <property type="match status" value="1"/>
</dbReference>
<dbReference type="GO" id="GO:0004867">
    <property type="term" value="F:serine-type endopeptidase inhibitor activity"/>
    <property type="evidence" value="ECO:0007669"/>
    <property type="project" value="UniProtKB-KW"/>
</dbReference>